<name>A0A8T0DUT5_9TREM</name>
<protein>
    <submittedName>
        <fullName evidence="1">Uncharacterized protein</fullName>
    </submittedName>
</protein>
<evidence type="ECO:0000313" key="1">
    <source>
        <dbReference type="EMBL" id="KAF8570371.1"/>
    </source>
</evidence>
<proteinExistence type="predicted"/>
<gene>
    <name evidence="1" type="ORF">P879_00542</name>
</gene>
<reference evidence="1 2" key="1">
    <citation type="submission" date="2019-07" db="EMBL/GenBank/DDBJ databases">
        <title>Annotation for the trematode Paragonimus westermani.</title>
        <authorList>
            <person name="Choi Y.-J."/>
        </authorList>
    </citation>
    <scope>NUCLEOTIDE SEQUENCE [LARGE SCALE GENOMIC DNA]</scope>
    <source>
        <strain evidence="1">180907_Pwestermani</strain>
    </source>
</reference>
<dbReference type="AlphaFoldDB" id="A0A8T0DUT5"/>
<dbReference type="Proteomes" id="UP000699462">
    <property type="component" value="Unassembled WGS sequence"/>
</dbReference>
<accession>A0A8T0DUT5</accession>
<evidence type="ECO:0000313" key="2">
    <source>
        <dbReference type="Proteomes" id="UP000699462"/>
    </source>
</evidence>
<dbReference type="OrthoDB" id="6260328at2759"/>
<dbReference type="EMBL" id="JTDF01001182">
    <property type="protein sequence ID" value="KAF8570371.1"/>
    <property type="molecule type" value="Genomic_DNA"/>
</dbReference>
<sequence>MCSDTRDHIGLFLFNLLEEDPRIMTLCSVPELASIYSQEMGVQLDEECRSRFTRIMCSLLCDLMNYQLQECQQSSSVRRRAAAGKISARKTPVNDKSNSQPFKAIGQQNEQQATKLSPKSLSVVTVSAVNGATSVRQTPVENYTGVRRPRKASLTAEGFTYQQPLNSPSGGCAVSTDSSVSSCDTLLQRISKFAPTMSKLSIVTTSASLIGRSCDRELLERTTTPTITPAIIPPTTILTIHPPNLVVQTHRVSTNPHIITRLSPLTISANQSTFPVGQLPTPATPTTGSATAVIQRSDSPPYITVKRKLSEAVVSIRPAPSRLIEEM</sequence>
<organism evidence="1 2">
    <name type="scientific">Paragonimus westermani</name>
    <dbReference type="NCBI Taxonomy" id="34504"/>
    <lineage>
        <taxon>Eukaryota</taxon>
        <taxon>Metazoa</taxon>
        <taxon>Spiralia</taxon>
        <taxon>Lophotrochozoa</taxon>
        <taxon>Platyhelminthes</taxon>
        <taxon>Trematoda</taxon>
        <taxon>Digenea</taxon>
        <taxon>Plagiorchiida</taxon>
        <taxon>Troglotremata</taxon>
        <taxon>Troglotrematidae</taxon>
        <taxon>Paragonimus</taxon>
    </lineage>
</organism>
<keyword evidence="2" id="KW-1185">Reference proteome</keyword>
<comment type="caution">
    <text evidence="1">The sequence shown here is derived from an EMBL/GenBank/DDBJ whole genome shotgun (WGS) entry which is preliminary data.</text>
</comment>